<sequence>MSAGWSRWVVGDPTLAEPLLEALRAELAPVPAGEAVMQKLESGDLHCQLILYFSPGLQTIARRHGAAPCPPPDSNGLSLLLGDGALIQSQA</sequence>
<dbReference type="EMBL" id="FNVE01000001">
    <property type="protein sequence ID" value="SEF66123.1"/>
    <property type="molecule type" value="Genomic_DNA"/>
</dbReference>
<accession>A0AAQ1G4T7</accession>
<organism evidence="1 2">
    <name type="scientific">Halopseudomonas aestusnigri</name>
    <dbReference type="NCBI Taxonomy" id="857252"/>
    <lineage>
        <taxon>Bacteria</taxon>
        <taxon>Pseudomonadati</taxon>
        <taxon>Pseudomonadota</taxon>
        <taxon>Gammaproteobacteria</taxon>
        <taxon>Pseudomonadales</taxon>
        <taxon>Pseudomonadaceae</taxon>
        <taxon>Halopseudomonas</taxon>
    </lineage>
</organism>
<dbReference type="AlphaFoldDB" id="A0AAQ1G4T7"/>
<evidence type="ECO:0000313" key="1">
    <source>
        <dbReference type="EMBL" id="SEF66123.1"/>
    </source>
</evidence>
<proteinExistence type="predicted"/>
<dbReference type="RefSeq" id="WP_088273700.1">
    <property type="nucleotide sequence ID" value="NZ_FNVE01000001.1"/>
</dbReference>
<name>A0AAQ1G4T7_9GAMM</name>
<keyword evidence="2" id="KW-1185">Reference proteome</keyword>
<reference evidence="1 2" key="1">
    <citation type="submission" date="2016-10" db="EMBL/GenBank/DDBJ databases">
        <authorList>
            <person name="Varghese N."/>
            <person name="Submissions S."/>
        </authorList>
    </citation>
    <scope>NUCLEOTIDE SEQUENCE [LARGE SCALE GENOMIC DNA]</scope>
    <source>
        <strain evidence="1 2">CECT 8317</strain>
    </source>
</reference>
<gene>
    <name evidence="1" type="ORF">SAMN05216586_101613</name>
</gene>
<comment type="caution">
    <text evidence="1">The sequence shown here is derived from an EMBL/GenBank/DDBJ whole genome shotgun (WGS) entry which is preliminary data.</text>
</comment>
<evidence type="ECO:0000313" key="2">
    <source>
        <dbReference type="Proteomes" id="UP000243518"/>
    </source>
</evidence>
<protein>
    <submittedName>
        <fullName evidence="1">Uncharacterized protein</fullName>
    </submittedName>
</protein>
<dbReference type="Proteomes" id="UP000243518">
    <property type="component" value="Unassembled WGS sequence"/>
</dbReference>